<name>A0A8A3P9I3_9HELO</name>
<dbReference type="EMBL" id="CP063405">
    <property type="protein sequence ID" value="QSZ29467.1"/>
    <property type="molecule type" value="Genomic_DNA"/>
</dbReference>
<proteinExistence type="predicted"/>
<keyword evidence="2" id="KW-1185">Reference proteome</keyword>
<evidence type="ECO:0000313" key="2">
    <source>
        <dbReference type="Proteomes" id="UP000672032"/>
    </source>
</evidence>
<protein>
    <submittedName>
        <fullName evidence="1">Uncharacterized protein</fullName>
    </submittedName>
</protein>
<accession>A0A8A3P9I3</accession>
<dbReference type="Proteomes" id="UP000672032">
    <property type="component" value="Chromosome 1"/>
</dbReference>
<organism evidence="1 2">
    <name type="scientific">Monilinia vaccinii-corymbosi</name>
    <dbReference type="NCBI Taxonomy" id="61207"/>
    <lineage>
        <taxon>Eukaryota</taxon>
        <taxon>Fungi</taxon>
        <taxon>Dikarya</taxon>
        <taxon>Ascomycota</taxon>
        <taxon>Pezizomycotina</taxon>
        <taxon>Leotiomycetes</taxon>
        <taxon>Helotiales</taxon>
        <taxon>Sclerotiniaceae</taxon>
        <taxon>Monilinia</taxon>
    </lineage>
</organism>
<dbReference type="AlphaFoldDB" id="A0A8A3P9I3"/>
<evidence type="ECO:0000313" key="1">
    <source>
        <dbReference type="EMBL" id="QSZ29467.1"/>
    </source>
</evidence>
<gene>
    <name evidence="1" type="ORF">DSL72_003981</name>
</gene>
<reference evidence="1" key="1">
    <citation type="submission" date="2020-10" db="EMBL/GenBank/DDBJ databases">
        <title>Genome Sequence of Monilinia vaccinii-corymbosi Sheds Light on Mummy Berry Disease Infection of Blueberry and Mating Type.</title>
        <authorList>
            <person name="Yow A.G."/>
            <person name="Zhang Y."/>
            <person name="Bansal K."/>
            <person name="Eacker S.M."/>
            <person name="Sullivan S."/>
            <person name="Liachko I."/>
            <person name="Cubeta M.A."/>
            <person name="Rollins J.A."/>
            <person name="Ashrafi H."/>
        </authorList>
    </citation>
    <scope>NUCLEOTIDE SEQUENCE</scope>
    <source>
        <strain evidence="1">RL-1</strain>
    </source>
</reference>
<sequence length="111" mass="12348">MQKFCEPSSDPSSAKDALEPHITESVNVAYNIALKDTLEVWRTEAAGNIFEIRRTMMDQYHDLKELGSQALSWKSSKARAASDEVKPALKCGSSYDLVQRDLIVADKDLAT</sequence>